<dbReference type="Proteomes" id="UP000789525">
    <property type="component" value="Unassembled WGS sequence"/>
</dbReference>
<sequence>PAGDQDDRSSGGISHHTSDPVRWKGIGVILLSSEQSAYERLRKNELVVFCTLRSLSTTGTLSQLAKRLADHDLKLYSASTIDDSITPLLPPQSSAQSEANSKPLRSQQPESLTPSIAHQFPTELVAEIVDHLGDWELSKAVGLPTSLPCPRAWGRATKLDLAILSCRLKKVQETTGQFYMISAKAAIRFGSVDIIEYLSVHHRATFDRTFGQILPLNASLEGSVPVLNWWKKAMYQPGNNASYDSRAMDAACVGGHVHILQWWVDSQLPLKYTEGALEHASARGHIAVLNWWKQSKLPLKIGRVMELASGAGYVDVLEWWHRSGLDFKYDKMTLYQASCSGRVEVLEWWAQSGLQMMYDTDALVAATKNNKPEALEWWDRSGLPIQYKLCDIEEALEDATIGGGALARAWWERKGVDFRANFTEWTKSRSLH</sequence>
<comment type="caution">
    <text evidence="1">The sequence shown here is derived from an EMBL/GenBank/DDBJ whole genome shotgun (WGS) entry which is preliminary data.</text>
</comment>
<reference evidence="1" key="1">
    <citation type="submission" date="2021-06" db="EMBL/GenBank/DDBJ databases">
        <authorList>
            <person name="Kallberg Y."/>
            <person name="Tangrot J."/>
            <person name="Rosling A."/>
        </authorList>
    </citation>
    <scope>NUCLEOTIDE SEQUENCE</scope>
    <source>
        <strain evidence="1">CL356</strain>
    </source>
</reference>
<keyword evidence="2" id="KW-1185">Reference proteome</keyword>
<feature type="non-terminal residue" evidence="1">
    <location>
        <position position="1"/>
    </location>
</feature>
<evidence type="ECO:0000313" key="2">
    <source>
        <dbReference type="Proteomes" id="UP000789525"/>
    </source>
</evidence>
<dbReference type="EMBL" id="CAJVPT010020076">
    <property type="protein sequence ID" value="CAG8645749.1"/>
    <property type="molecule type" value="Genomic_DNA"/>
</dbReference>
<evidence type="ECO:0000313" key="1">
    <source>
        <dbReference type="EMBL" id="CAG8645749.1"/>
    </source>
</evidence>
<accession>A0ACA9NBV9</accession>
<name>A0ACA9NBV9_9GLOM</name>
<organism evidence="1 2">
    <name type="scientific">Acaulospora colombiana</name>
    <dbReference type="NCBI Taxonomy" id="27376"/>
    <lineage>
        <taxon>Eukaryota</taxon>
        <taxon>Fungi</taxon>
        <taxon>Fungi incertae sedis</taxon>
        <taxon>Mucoromycota</taxon>
        <taxon>Glomeromycotina</taxon>
        <taxon>Glomeromycetes</taxon>
        <taxon>Diversisporales</taxon>
        <taxon>Acaulosporaceae</taxon>
        <taxon>Acaulospora</taxon>
    </lineage>
</organism>
<protein>
    <submittedName>
        <fullName evidence="1">14669_t:CDS:1</fullName>
    </submittedName>
</protein>
<proteinExistence type="predicted"/>
<gene>
    <name evidence="1" type="ORF">ACOLOM_LOCUS8090</name>
</gene>